<dbReference type="InterPro" id="IPR036998">
    <property type="entry name" value="Porin_LamB_sf"/>
</dbReference>
<dbReference type="SUPFAM" id="SSF56935">
    <property type="entry name" value="Porins"/>
    <property type="match status" value="1"/>
</dbReference>
<dbReference type="GO" id="GO:0034219">
    <property type="term" value="P:carbohydrate transmembrane transport"/>
    <property type="evidence" value="ECO:0007669"/>
    <property type="project" value="InterPro"/>
</dbReference>
<dbReference type="Gene3D" id="2.40.170.10">
    <property type="entry name" value="Porin, LamB type"/>
    <property type="match status" value="1"/>
</dbReference>
<comment type="caution">
    <text evidence="1">The sequence shown here is derived from an EMBL/GenBank/DDBJ whole genome shotgun (WGS) entry which is preliminary data.</text>
</comment>
<dbReference type="AlphaFoldDB" id="A0A2J4P4Y6"/>
<evidence type="ECO:0000313" key="1">
    <source>
        <dbReference type="EMBL" id="PLL09458.1"/>
    </source>
</evidence>
<dbReference type="GO" id="GO:0016020">
    <property type="term" value="C:membrane"/>
    <property type="evidence" value="ECO:0007669"/>
    <property type="project" value="InterPro"/>
</dbReference>
<dbReference type="InterPro" id="IPR003192">
    <property type="entry name" value="Porin_LamB"/>
</dbReference>
<organism evidence="1 2">
    <name type="scientific">Klebsiella michiganensis</name>
    <dbReference type="NCBI Taxonomy" id="1134687"/>
    <lineage>
        <taxon>Bacteria</taxon>
        <taxon>Pseudomonadati</taxon>
        <taxon>Pseudomonadota</taxon>
        <taxon>Gammaproteobacteria</taxon>
        <taxon>Enterobacterales</taxon>
        <taxon>Enterobacteriaceae</taxon>
        <taxon>Klebsiella/Raoultella group</taxon>
        <taxon>Klebsiella</taxon>
    </lineage>
</organism>
<reference evidence="1 2" key="2">
    <citation type="submission" date="2018-01" db="EMBL/GenBank/DDBJ databases">
        <title>Genomic study of Klebsiella pneumoniae.</title>
        <authorList>
            <person name="Yang Y."/>
            <person name="Bicalho R."/>
        </authorList>
    </citation>
    <scope>NUCLEOTIDE SEQUENCE [LARGE SCALE GENOMIC DNA]</scope>
    <source>
        <strain evidence="1 2">A11</strain>
    </source>
</reference>
<dbReference type="EMBL" id="PIDS01002581">
    <property type="protein sequence ID" value="PLL09458.1"/>
    <property type="molecule type" value="Genomic_DNA"/>
</dbReference>
<reference evidence="1 2" key="1">
    <citation type="submission" date="2017-11" db="EMBL/GenBank/DDBJ databases">
        <authorList>
            <person name="Han C.G."/>
        </authorList>
    </citation>
    <scope>NUCLEOTIDE SEQUENCE [LARGE SCALE GENOMIC DNA]</scope>
    <source>
        <strain evidence="1 2">A11</strain>
    </source>
</reference>
<gene>
    <name evidence="1" type="ORF">CWN50_38035</name>
</gene>
<dbReference type="GO" id="GO:0015288">
    <property type="term" value="F:porin activity"/>
    <property type="evidence" value="ECO:0007669"/>
    <property type="project" value="InterPro"/>
</dbReference>
<proteinExistence type="predicted"/>
<feature type="non-terminal residue" evidence="1">
    <location>
        <position position="1"/>
    </location>
</feature>
<evidence type="ECO:0000313" key="2">
    <source>
        <dbReference type="Proteomes" id="UP000234505"/>
    </source>
</evidence>
<dbReference type="Proteomes" id="UP000234505">
    <property type="component" value="Unassembled WGS sequence"/>
</dbReference>
<dbReference type="Pfam" id="PF02264">
    <property type="entry name" value="LamB"/>
    <property type="match status" value="1"/>
</dbReference>
<protein>
    <submittedName>
        <fullName evidence="1">Porin</fullName>
    </submittedName>
</protein>
<sequence>FVTWMNWDKDLDRYAINDDFGSKGFTAGGNWNFGVQTEIWF</sequence>
<name>A0A2J4P4Y6_9ENTR</name>
<accession>A0A2J4P4Y6</accession>